<dbReference type="GO" id="GO:0000976">
    <property type="term" value="F:transcription cis-regulatory region binding"/>
    <property type="evidence" value="ECO:0007669"/>
    <property type="project" value="TreeGrafter"/>
</dbReference>
<evidence type="ECO:0000256" key="1">
    <source>
        <dbReference type="ARBA" id="ARBA00013860"/>
    </source>
</evidence>
<comment type="similarity">
    <text evidence="7">Belongs to the MraZ family.</text>
</comment>
<accession>A0A926DC98</accession>
<evidence type="ECO:0000313" key="9">
    <source>
        <dbReference type="EMBL" id="MBC8535181.1"/>
    </source>
</evidence>
<dbReference type="InterPro" id="IPR003444">
    <property type="entry name" value="MraZ"/>
</dbReference>
<dbReference type="NCBIfam" id="TIGR00242">
    <property type="entry name" value="division/cell wall cluster transcriptional repressor MraZ"/>
    <property type="match status" value="1"/>
</dbReference>
<evidence type="ECO:0000256" key="3">
    <source>
        <dbReference type="ARBA" id="ARBA00022737"/>
    </source>
</evidence>
<keyword evidence="5 7" id="KW-0238">DNA-binding</keyword>
<evidence type="ECO:0000313" key="10">
    <source>
        <dbReference type="Proteomes" id="UP000620366"/>
    </source>
</evidence>
<comment type="subunit">
    <text evidence="7">Forms oligomers.</text>
</comment>
<dbReference type="AlphaFoldDB" id="A0A926DC98"/>
<dbReference type="InterPro" id="IPR035642">
    <property type="entry name" value="MraZ_N"/>
</dbReference>
<evidence type="ECO:0000259" key="8">
    <source>
        <dbReference type="PROSITE" id="PS51740"/>
    </source>
</evidence>
<name>A0A926DC98_9FIRM</name>
<keyword evidence="10" id="KW-1185">Reference proteome</keyword>
<dbReference type="GO" id="GO:0003700">
    <property type="term" value="F:DNA-binding transcription factor activity"/>
    <property type="evidence" value="ECO:0007669"/>
    <property type="project" value="UniProtKB-UniRule"/>
</dbReference>
<dbReference type="CDD" id="cd16321">
    <property type="entry name" value="MraZ_C"/>
    <property type="match status" value="1"/>
</dbReference>
<dbReference type="GO" id="GO:0005737">
    <property type="term" value="C:cytoplasm"/>
    <property type="evidence" value="ECO:0007669"/>
    <property type="project" value="UniProtKB-UniRule"/>
</dbReference>
<keyword evidence="2 7" id="KW-0963">Cytoplasm</keyword>
<dbReference type="GO" id="GO:2000143">
    <property type="term" value="P:negative regulation of DNA-templated transcription initiation"/>
    <property type="evidence" value="ECO:0007669"/>
    <property type="project" value="TreeGrafter"/>
</dbReference>
<dbReference type="PROSITE" id="PS51740">
    <property type="entry name" value="SPOVT_ABRB"/>
    <property type="match status" value="2"/>
</dbReference>
<dbReference type="InterPro" id="IPR035644">
    <property type="entry name" value="MraZ_C"/>
</dbReference>
<dbReference type="InterPro" id="IPR007159">
    <property type="entry name" value="SpoVT-AbrB_dom"/>
</dbReference>
<dbReference type="EMBL" id="JACRSP010000001">
    <property type="protein sequence ID" value="MBC8535181.1"/>
    <property type="molecule type" value="Genomic_DNA"/>
</dbReference>
<dbReference type="RefSeq" id="WP_249298818.1">
    <property type="nucleotide sequence ID" value="NZ_JACRSP010000001.1"/>
</dbReference>
<dbReference type="CDD" id="cd16320">
    <property type="entry name" value="MraZ_N"/>
    <property type="match status" value="1"/>
</dbReference>
<dbReference type="InterPro" id="IPR038619">
    <property type="entry name" value="MraZ_sf"/>
</dbReference>
<evidence type="ECO:0000256" key="7">
    <source>
        <dbReference type="HAMAP-Rule" id="MF_01008"/>
    </source>
</evidence>
<protein>
    <recommendedName>
        <fullName evidence="1 7">Transcriptional regulator MraZ</fullName>
    </recommendedName>
</protein>
<evidence type="ECO:0000256" key="5">
    <source>
        <dbReference type="ARBA" id="ARBA00023125"/>
    </source>
</evidence>
<organism evidence="9 10">
    <name type="scientific">Feifania hominis</name>
    <dbReference type="NCBI Taxonomy" id="2763660"/>
    <lineage>
        <taxon>Bacteria</taxon>
        <taxon>Bacillati</taxon>
        <taxon>Bacillota</taxon>
        <taxon>Clostridia</taxon>
        <taxon>Eubacteriales</taxon>
        <taxon>Feifaniaceae</taxon>
        <taxon>Feifania</taxon>
    </lineage>
</organism>
<comment type="subcellular location">
    <subcellularLocation>
        <location evidence="7">Cytoplasm</location>
        <location evidence="7">Nucleoid</location>
    </subcellularLocation>
</comment>
<dbReference type="InterPro" id="IPR037914">
    <property type="entry name" value="SpoVT-AbrB_sf"/>
</dbReference>
<gene>
    <name evidence="7 9" type="primary">mraZ</name>
    <name evidence="9" type="ORF">H8695_00520</name>
</gene>
<dbReference type="HAMAP" id="MF_01008">
    <property type="entry name" value="MraZ"/>
    <property type="match status" value="1"/>
</dbReference>
<sequence>MLIGQYKHNVDLKGRLIMPQKFRDDLGETYIVTRGLDSCLFVYPMKEWEVLAERIKALPMAKGRELQRFFFANAEEVVTDAQGRMLIPANLRQYAGLKKEAVVIGSLTRVEIWDRQSWENACENLTGSAVEEAMIELGF</sequence>
<dbReference type="Gene3D" id="3.40.1550.20">
    <property type="entry name" value="Transcriptional regulator MraZ domain"/>
    <property type="match status" value="1"/>
</dbReference>
<dbReference type="PANTHER" id="PTHR34701">
    <property type="entry name" value="TRANSCRIPTIONAL REGULATOR MRAZ"/>
    <property type="match status" value="1"/>
</dbReference>
<dbReference type="PANTHER" id="PTHR34701:SF1">
    <property type="entry name" value="TRANSCRIPTIONAL REGULATOR MRAZ"/>
    <property type="match status" value="1"/>
</dbReference>
<feature type="domain" description="SpoVT-AbrB" evidence="8">
    <location>
        <begin position="74"/>
        <end position="117"/>
    </location>
</feature>
<dbReference type="Pfam" id="PF02381">
    <property type="entry name" value="MraZ"/>
    <property type="match status" value="2"/>
</dbReference>
<reference evidence="9" key="1">
    <citation type="submission" date="2020-08" db="EMBL/GenBank/DDBJ databases">
        <title>Genome public.</title>
        <authorList>
            <person name="Liu C."/>
            <person name="Sun Q."/>
        </authorList>
    </citation>
    <scope>NUCLEOTIDE SEQUENCE</scope>
    <source>
        <strain evidence="9">BX7</strain>
    </source>
</reference>
<evidence type="ECO:0000256" key="4">
    <source>
        <dbReference type="ARBA" id="ARBA00023015"/>
    </source>
</evidence>
<keyword evidence="4 7" id="KW-0805">Transcription regulation</keyword>
<dbReference type="InterPro" id="IPR020603">
    <property type="entry name" value="MraZ_dom"/>
</dbReference>
<comment type="caution">
    <text evidence="9">The sequence shown here is derived from an EMBL/GenBank/DDBJ whole genome shotgun (WGS) entry which is preliminary data.</text>
</comment>
<proteinExistence type="inferred from homology"/>
<keyword evidence="6 7" id="KW-0804">Transcription</keyword>
<keyword evidence="3" id="KW-0677">Repeat</keyword>
<evidence type="ECO:0000256" key="2">
    <source>
        <dbReference type="ARBA" id="ARBA00022490"/>
    </source>
</evidence>
<feature type="domain" description="SpoVT-AbrB" evidence="8">
    <location>
        <begin position="5"/>
        <end position="47"/>
    </location>
</feature>
<dbReference type="Proteomes" id="UP000620366">
    <property type="component" value="Unassembled WGS sequence"/>
</dbReference>
<dbReference type="GO" id="GO:0009295">
    <property type="term" value="C:nucleoid"/>
    <property type="evidence" value="ECO:0007669"/>
    <property type="project" value="UniProtKB-SubCell"/>
</dbReference>
<evidence type="ECO:0000256" key="6">
    <source>
        <dbReference type="ARBA" id="ARBA00023163"/>
    </source>
</evidence>
<dbReference type="SUPFAM" id="SSF89447">
    <property type="entry name" value="AbrB/MazE/MraZ-like"/>
    <property type="match status" value="1"/>
</dbReference>